<dbReference type="KEGG" id="spal:FM071_05720"/>
<reference evidence="1 2" key="1">
    <citation type="submission" date="2019-07" db="EMBL/GenBank/DDBJ databases">
        <title>Sulfurimonas paralvinellae sp. nov., a novel mesophilic, hydrogen- and sulfur-oxidizing chemolithoautotroph within the Epsilonproteo- bacteria isolated from a deep-sea hydrothermal vent polychaete nest, reclassification of Thiomicrospira denitrificans as Sulfurimonas denitrificans comb. nov. and emended description of the genus Sulfurimonas.</title>
        <authorList>
            <person name="Wang S."/>
            <person name="Jiang L."/>
            <person name="Shao Z."/>
        </authorList>
    </citation>
    <scope>NUCLEOTIDE SEQUENCE [LARGE SCALE GENOMIC DNA]</scope>
    <source>
        <strain evidence="1 2">GO25</strain>
    </source>
</reference>
<dbReference type="AlphaFoldDB" id="A0A7M1B866"/>
<evidence type="ECO:0000313" key="2">
    <source>
        <dbReference type="Proteomes" id="UP000593580"/>
    </source>
</evidence>
<proteinExistence type="predicted"/>
<accession>A0A7M1B866</accession>
<organism evidence="1 2">
    <name type="scientific">Sulfurimonas paralvinellae</name>
    <dbReference type="NCBI Taxonomy" id="317658"/>
    <lineage>
        <taxon>Bacteria</taxon>
        <taxon>Pseudomonadati</taxon>
        <taxon>Campylobacterota</taxon>
        <taxon>Epsilonproteobacteria</taxon>
        <taxon>Campylobacterales</taxon>
        <taxon>Sulfurimonadaceae</taxon>
        <taxon>Sulfurimonas</taxon>
    </lineage>
</organism>
<sequence>MLHILKAIATKMLENEKKDALDCSISDEVVDEWLDTIEERKKRMQEHHKTDTEQYDMLLGVEKEVRQIKEIRAKKCTKSD</sequence>
<dbReference type="RefSeq" id="WP_193109757.1">
    <property type="nucleotide sequence ID" value="NZ_CP041406.1"/>
</dbReference>
<evidence type="ECO:0000313" key="1">
    <source>
        <dbReference type="EMBL" id="QOP45811.1"/>
    </source>
</evidence>
<dbReference type="Proteomes" id="UP000593580">
    <property type="component" value="Chromosome"/>
</dbReference>
<dbReference type="EMBL" id="CP041406">
    <property type="protein sequence ID" value="QOP45811.1"/>
    <property type="molecule type" value="Genomic_DNA"/>
</dbReference>
<gene>
    <name evidence="1" type="ORF">FM071_05720</name>
</gene>
<keyword evidence="2" id="KW-1185">Reference proteome</keyword>
<name>A0A7M1B866_9BACT</name>
<protein>
    <submittedName>
        <fullName evidence="1">Uncharacterized protein</fullName>
    </submittedName>
</protein>